<sequence length="128" mass="14028">MAPQDTNPLTPPEGHPSLPRKVTGYAVTTDFLLNYYKPKVSEDPDQNFEELLQLQVATSASVTDMAKKTGLRVLMLDGGVRGVSTRYGEKIKDSEAHVETNRSSGRHSSVWTFGGDGEDNPDESSDEE</sequence>
<evidence type="ECO:0000313" key="3">
    <source>
        <dbReference type="Proteomes" id="UP000076722"/>
    </source>
</evidence>
<protein>
    <submittedName>
        <fullName evidence="2">Uncharacterized protein</fullName>
    </submittedName>
</protein>
<gene>
    <name evidence="2" type="ORF">SISNIDRAFT_526883</name>
</gene>
<dbReference type="EMBL" id="KV419427">
    <property type="protein sequence ID" value="KZS89526.1"/>
    <property type="molecule type" value="Genomic_DNA"/>
</dbReference>
<proteinExistence type="predicted"/>
<organism evidence="2 3">
    <name type="scientific">Sistotremastrum niveocremeum HHB9708</name>
    <dbReference type="NCBI Taxonomy" id="1314777"/>
    <lineage>
        <taxon>Eukaryota</taxon>
        <taxon>Fungi</taxon>
        <taxon>Dikarya</taxon>
        <taxon>Basidiomycota</taxon>
        <taxon>Agaricomycotina</taxon>
        <taxon>Agaricomycetes</taxon>
        <taxon>Sistotremastrales</taxon>
        <taxon>Sistotremastraceae</taxon>
        <taxon>Sertulicium</taxon>
        <taxon>Sertulicium niveocremeum</taxon>
    </lineage>
</organism>
<reference evidence="2 3" key="1">
    <citation type="journal article" date="2016" name="Mol. Biol. Evol.">
        <title>Comparative Genomics of Early-Diverging Mushroom-Forming Fungi Provides Insights into the Origins of Lignocellulose Decay Capabilities.</title>
        <authorList>
            <person name="Nagy L.G."/>
            <person name="Riley R."/>
            <person name="Tritt A."/>
            <person name="Adam C."/>
            <person name="Daum C."/>
            <person name="Floudas D."/>
            <person name="Sun H."/>
            <person name="Yadav J.S."/>
            <person name="Pangilinan J."/>
            <person name="Larsson K.H."/>
            <person name="Matsuura K."/>
            <person name="Barry K."/>
            <person name="Labutti K."/>
            <person name="Kuo R."/>
            <person name="Ohm R.A."/>
            <person name="Bhattacharya S.S."/>
            <person name="Shirouzu T."/>
            <person name="Yoshinaga Y."/>
            <person name="Martin F.M."/>
            <person name="Grigoriev I.V."/>
            <person name="Hibbett D.S."/>
        </authorList>
    </citation>
    <scope>NUCLEOTIDE SEQUENCE [LARGE SCALE GENOMIC DNA]</scope>
    <source>
        <strain evidence="2 3">HHB9708</strain>
    </source>
</reference>
<feature type="compositionally biased region" description="Basic and acidic residues" evidence="1">
    <location>
        <begin position="90"/>
        <end position="100"/>
    </location>
</feature>
<feature type="region of interest" description="Disordered" evidence="1">
    <location>
        <begin position="90"/>
        <end position="128"/>
    </location>
</feature>
<evidence type="ECO:0000313" key="2">
    <source>
        <dbReference type="EMBL" id="KZS89526.1"/>
    </source>
</evidence>
<dbReference type="AlphaFoldDB" id="A0A164QC24"/>
<evidence type="ECO:0000256" key="1">
    <source>
        <dbReference type="SAM" id="MobiDB-lite"/>
    </source>
</evidence>
<accession>A0A164QC24</accession>
<keyword evidence="3" id="KW-1185">Reference proteome</keyword>
<name>A0A164QC24_9AGAM</name>
<feature type="compositionally biased region" description="Polar residues" evidence="1">
    <location>
        <begin position="101"/>
        <end position="111"/>
    </location>
</feature>
<feature type="region of interest" description="Disordered" evidence="1">
    <location>
        <begin position="1"/>
        <end position="21"/>
    </location>
</feature>
<dbReference type="Proteomes" id="UP000076722">
    <property type="component" value="Unassembled WGS sequence"/>
</dbReference>
<feature type="compositionally biased region" description="Acidic residues" evidence="1">
    <location>
        <begin position="116"/>
        <end position="128"/>
    </location>
</feature>